<dbReference type="InterPro" id="IPR036770">
    <property type="entry name" value="Ankyrin_rpt-contain_sf"/>
</dbReference>
<keyword evidence="2" id="KW-0472">Membrane</keyword>
<accession>A0A812MWV9</accession>
<comment type="caution">
    <text evidence="3">The sequence shown here is derived from an EMBL/GenBank/DDBJ whole genome shotgun (WGS) entry which is preliminary data.</text>
</comment>
<sequence>LEQQMPWLQELPLWAPLLSLLSLFPALLWLFGRPSVGASTPKPPKPMALPEGKVRFKPGKEWKEVLPEHLLPGGLDVRFDLDGGRNFARLQPGQFDRPPSDSADETSVEKLLSDAATWGRQDRLEKVLDSCYYRLEVLNRPLAEAAGRGHVDVCKALLAARGDPLSRGAKGVTPLHRTTMEGHEELATLLLQRCM</sequence>
<evidence type="ECO:0000313" key="3">
    <source>
        <dbReference type="EMBL" id="CAE7277525.1"/>
    </source>
</evidence>
<feature type="non-terminal residue" evidence="3">
    <location>
        <position position="1"/>
    </location>
</feature>
<evidence type="ECO:0000256" key="1">
    <source>
        <dbReference type="PROSITE-ProRule" id="PRU00023"/>
    </source>
</evidence>
<dbReference type="AlphaFoldDB" id="A0A812MWV9"/>
<keyword evidence="1" id="KW-0040">ANK repeat</keyword>
<feature type="repeat" description="ANK" evidence="1">
    <location>
        <begin position="170"/>
        <end position="195"/>
    </location>
</feature>
<dbReference type="OrthoDB" id="448649at2759"/>
<name>A0A812MWV9_9DINO</name>
<keyword evidence="2" id="KW-0812">Transmembrane</keyword>
<evidence type="ECO:0000256" key="2">
    <source>
        <dbReference type="SAM" id="Phobius"/>
    </source>
</evidence>
<dbReference type="EMBL" id="CAJNJA010011700">
    <property type="protein sequence ID" value="CAE7277525.1"/>
    <property type="molecule type" value="Genomic_DNA"/>
</dbReference>
<dbReference type="InterPro" id="IPR002110">
    <property type="entry name" value="Ankyrin_rpt"/>
</dbReference>
<evidence type="ECO:0000313" key="4">
    <source>
        <dbReference type="Proteomes" id="UP000601435"/>
    </source>
</evidence>
<dbReference type="SUPFAM" id="SSF48403">
    <property type="entry name" value="Ankyrin repeat"/>
    <property type="match status" value="1"/>
</dbReference>
<reference evidence="3" key="1">
    <citation type="submission" date="2021-02" db="EMBL/GenBank/DDBJ databases">
        <authorList>
            <person name="Dougan E. K."/>
            <person name="Rhodes N."/>
            <person name="Thang M."/>
            <person name="Chan C."/>
        </authorList>
    </citation>
    <scope>NUCLEOTIDE SEQUENCE</scope>
</reference>
<dbReference type="Gene3D" id="1.25.40.20">
    <property type="entry name" value="Ankyrin repeat-containing domain"/>
    <property type="match status" value="1"/>
</dbReference>
<protein>
    <submittedName>
        <fullName evidence="3">Uncharacterized protein</fullName>
    </submittedName>
</protein>
<gene>
    <name evidence="3" type="ORF">SNEC2469_LOCUS6744</name>
</gene>
<dbReference type="Proteomes" id="UP000601435">
    <property type="component" value="Unassembled WGS sequence"/>
</dbReference>
<feature type="transmembrane region" description="Helical" evidence="2">
    <location>
        <begin position="13"/>
        <end position="32"/>
    </location>
</feature>
<proteinExistence type="predicted"/>
<feature type="non-terminal residue" evidence="3">
    <location>
        <position position="195"/>
    </location>
</feature>
<keyword evidence="2" id="KW-1133">Transmembrane helix</keyword>
<dbReference type="PROSITE" id="PS50297">
    <property type="entry name" value="ANK_REP_REGION"/>
    <property type="match status" value="1"/>
</dbReference>
<organism evidence="3 4">
    <name type="scientific">Symbiodinium necroappetens</name>
    <dbReference type="NCBI Taxonomy" id="1628268"/>
    <lineage>
        <taxon>Eukaryota</taxon>
        <taxon>Sar</taxon>
        <taxon>Alveolata</taxon>
        <taxon>Dinophyceae</taxon>
        <taxon>Suessiales</taxon>
        <taxon>Symbiodiniaceae</taxon>
        <taxon>Symbiodinium</taxon>
    </lineage>
</organism>
<dbReference type="PROSITE" id="PS50088">
    <property type="entry name" value="ANK_REPEAT"/>
    <property type="match status" value="1"/>
</dbReference>
<keyword evidence="4" id="KW-1185">Reference proteome</keyword>